<dbReference type="AlphaFoldDB" id="A0A4R6URR6"/>
<comment type="catalytic activity">
    <reaction evidence="2">
        <text>a fatty acyl-CoA + H2O = a fatty acid + CoA + H(+)</text>
        <dbReference type="Rhea" id="RHEA:16781"/>
        <dbReference type="ChEBI" id="CHEBI:15377"/>
        <dbReference type="ChEBI" id="CHEBI:15378"/>
        <dbReference type="ChEBI" id="CHEBI:28868"/>
        <dbReference type="ChEBI" id="CHEBI:57287"/>
        <dbReference type="ChEBI" id="CHEBI:77636"/>
        <dbReference type="EC" id="3.1.2.20"/>
    </reaction>
</comment>
<evidence type="ECO:0000256" key="7">
    <source>
        <dbReference type="ARBA" id="ARBA00048062"/>
    </source>
</evidence>
<evidence type="ECO:0000256" key="6">
    <source>
        <dbReference type="ARBA" id="ARBA00040062"/>
    </source>
</evidence>
<evidence type="ECO:0000313" key="10">
    <source>
        <dbReference type="Proteomes" id="UP000295375"/>
    </source>
</evidence>
<dbReference type="RefSeq" id="WP_133588354.1">
    <property type="nucleotide sequence ID" value="NZ_CP037953.1"/>
</dbReference>
<dbReference type="NCBIfam" id="NF008675">
    <property type="entry name" value="PRK11688.1"/>
    <property type="match status" value="1"/>
</dbReference>
<comment type="caution">
    <text evidence="9">The sequence shown here is derived from an EMBL/GenBank/DDBJ whole genome shotgun (WGS) entry which is preliminary data.</text>
</comment>
<name>A0A4R6URR6_9GAMM</name>
<evidence type="ECO:0000256" key="2">
    <source>
        <dbReference type="ARBA" id="ARBA00035880"/>
    </source>
</evidence>
<gene>
    <name evidence="9" type="ORF">EV696_103130</name>
</gene>
<dbReference type="PANTHER" id="PTHR43240">
    <property type="entry name" value="1,4-DIHYDROXY-2-NAPHTHOYL-COA THIOESTERASE 1"/>
    <property type="match status" value="1"/>
</dbReference>
<keyword evidence="1" id="KW-0378">Hydrolase</keyword>
<dbReference type="InterPro" id="IPR003736">
    <property type="entry name" value="PAAI_dom"/>
</dbReference>
<dbReference type="CDD" id="cd03443">
    <property type="entry name" value="PaaI_thioesterase"/>
    <property type="match status" value="1"/>
</dbReference>
<feature type="domain" description="Thioesterase" evidence="8">
    <location>
        <begin position="57"/>
        <end position="146"/>
    </location>
</feature>
<dbReference type="EC" id="3.1.2.20" evidence="5"/>
<dbReference type="InterPro" id="IPR029069">
    <property type="entry name" value="HotDog_dom_sf"/>
</dbReference>
<dbReference type="NCBIfam" id="TIGR00369">
    <property type="entry name" value="unchar_dom_1"/>
    <property type="match status" value="1"/>
</dbReference>
<dbReference type="SUPFAM" id="SSF54637">
    <property type="entry name" value="Thioesterase/thiol ester dehydrase-isomerase"/>
    <property type="match status" value="1"/>
</dbReference>
<dbReference type="Pfam" id="PF03061">
    <property type="entry name" value="4HBT"/>
    <property type="match status" value="1"/>
</dbReference>
<dbReference type="EMBL" id="SNYM01000003">
    <property type="protein sequence ID" value="TDQ49761.1"/>
    <property type="molecule type" value="Genomic_DNA"/>
</dbReference>
<organism evidence="9 10">
    <name type="scientific">Permianibacter aggregans</name>
    <dbReference type="NCBI Taxonomy" id="1510150"/>
    <lineage>
        <taxon>Bacteria</taxon>
        <taxon>Pseudomonadati</taxon>
        <taxon>Pseudomonadota</taxon>
        <taxon>Gammaproteobacteria</taxon>
        <taxon>Pseudomonadales</taxon>
        <taxon>Pseudomonadaceae</taxon>
        <taxon>Permianibacter</taxon>
    </lineage>
</organism>
<evidence type="ECO:0000313" key="9">
    <source>
        <dbReference type="EMBL" id="TDQ49761.1"/>
    </source>
</evidence>
<dbReference type="Proteomes" id="UP000295375">
    <property type="component" value="Unassembled WGS sequence"/>
</dbReference>
<evidence type="ECO:0000259" key="8">
    <source>
        <dbReference type="Pfam" id="PF03061"/>
    </source>
</evidence>
<protein>
    <recommendedName>
        <fullName evidence="6">Medium/long-chain acyl-CoA thioesterase YigI</fullName>
        <ecNumber evidence="5">3.1.2.20</ecNumber>
    </recommendedName>
</protein>
<accession>A0A4R6URR6</accession>
<dbReference type="OrthoDB" id="9813158at2"/>
<evidence type="ECO:0000256" key="5">
    <source>
        <dbReference type="ARBA" id="ARBA00038894"/>
    </source>
</evidence>
<comment type="catalytic activity">
    <reaction evidence="3">
        <text>a long-chain fatty acyl-CoA + H2O = a long-chain fatty acid + CoA + H(+)</text>
        <dbReference type="Rhea" id="RHEA:67680"/>
        <dbReference type="ChEBI" id="CHEBI:15377"/>
        <dbReference type="ChEBI" id="CHEBI:15378"/>
        <dbReference type="ChEBI" id="CHEBI:57287"/>
        <dbReference type="ChEBI" id="CHEBI:57560"/>
        <dbReference type="ChEBI" id="CHEBI:83139"/>
    </reaction>
</comment>
<keyword evidence="10" id="KW-1185">Reference proteome</keyword>
<dbReference type="InterPro" id="IPR006683">
    <property type="entry name" value="Thioestr_dom"/>
</dbReference>
<evidence type="ECO:0000256" key="4">
    <source>
        <dbReference type="ARBA" id="ARBA00038381"/>
    </source>
</evidence>
<comment type="similarity">
    <text evidence="4">Belongs to the YigI thioesterase family.</text>
</comment>
<dbReference type="PANTHER" id="PTHR43240:SF20">
    <property type="entry name" value="MEDIUM_LONG-CHAIN ACYL-COA THIOESTERASE YIGI"/>
    <property type="match status" value="1"/>
</dbReference>
<reference evidence="9 10" key="1">
    <citation type="submission" date="2019-03" db="EMBL/GenBank/DDBJ databases">
        <title>Genomic Encyclopedia of Type Strains, Phase IV (KMG-IV): sequencing the most valuable type-strain genomes for metagenomic binning, comparative biology and taxonomic classification.</title>
        <authorList>
            <person name="Goeker M."/>
        </authorList>
    </citation>
    <scope>NUCLEOTIDE SEQUENCE [LARGE SCALE GENOMIC DNA]</scope>
    <source>
        <strain evidence="9 10">DSM 103792</strain>
    </source>
</reference>
<sequence length="156" mass="16675">MSADASLHEKRLAALAETFASHIPFNQVVGLHFRSLSTERCELVFKMDDKLVGNYVQGILHGGVIATALDVAGGTMAAAGLIQKHGDASENDLSIRLSKLGTIDLRIDYLRPGRGQEFCASATLLRAGNKVAVARMELHNENQELIAVGSGTYLVG</sequence>
<evidence type="ECO:0000256" key="1">
    <source>
        <dbReference type="ARBA" id="ARBA00022801"/>
    </source>
</evidence>
<dbReference type="Gene3D" id="3.10.129.10">
    <property type="entry name" value="Hotdog Thioesterase"/>
    <property type="match status" value="1"/>
</dbReference>
<proteinExistence type="inferred from homology"/>
<comment type="catalytic activity">
    <reaction evidence="7">
        <text>a medium-chain fatty acyl-CoA + H2O = a medium-chain fatty acid + CoA + H(+)</text>
        <dbReference type="Rhea" id="RHEA:68184"/>
        <dbReference type="ChEBI" id="CHEBI:15377"/>
        <dbReference type="ChEBI" id="CHEBI:15378"/>
        <dbReference type="ChEBI" id="CHEBI:57287"/>
        <dbReference type="ChEBI" id="CHEBI:59558"/>
        <dbReference type="ChEBI" id="CHEBI:90546"/>
    </reaction>
</comment>
<evidence type="ECO:0000256" key="3">
    <source>
        <dbReference type="ARBA" id="ARBA00036002"/>
    </source>
</evidence>
<dbReference type="GO" id="GO:0047617">
    <property type="term" value="F:fatty acyl-CoA hydrolase activity"/>
    <property type="evidence" value="ECO:0007669"/>
    <property type="project" value="UniProtKB-EC"/>
</dbReference>